<evidence type="ECO:0000313" key="4">
    <source>
        <dbReference type="Proteomes" id="UP000198846"/>
    </source>
</evidence>
<keyword evidence="1" id="KW-0732">Signal</keyword>
<dbReference type="Proteomes" id="UP000198846">
    <property type="component" value="Unassembled WGS sequence"/>
</dbReference>
<feature type="domain" description="Phosphatidic acid phosphatase type 2/haloperoxidase" evidence="2">
    <location>
        <begin position="132"/>
        <end position="242"/>
    </location>
</feature>
<dbReference type="RefSeq" id="WP_092135671.1">
    <property type="nucleotide sequence ID" value="NZ_FNQK01000017.1"/>
</dbReference>
<dbReference type="OrthoDB" id="9773582at2"/>
<protein>
    <submittedName>
        <fullName evidence="3">PAP2 superfamily protein</fullName>
    </submittedName>
</protein>
<gene>
    <name evidence="3" type="ORF">SAMN04487990_11733</name>
</gene>
<dbReference type="InterPro" id="IPR000326">
    <property type="entry name" value="PAP2/HPO"/>
</dbReference>
<organism evidence="3 4">
    <name type="scientific">Bizionia paragorgiae</name>
    <dbReference type="NCBI Taxonomy" id="283786"/>
    <lineage>
        <taxon>Bacteria</taxon>
        <taxon>Pseudomonadati</taxon>
        <taxon>Bacteroidota</taxon>
        <taxon>Flavobacteriia</taxon>
        <taxon>Flavobacteriales</taxon>
        <taxon>Flavobacteriaceae</taxon>
        <taxon>Bizionia</taxon>
    </lineage>
</organism>
<evidence type="ECO:0000313" key="3">
    <source>
        <dbReference type="EMBL" id="SEA53767.1"/>
    </source>
</evidence>
<feature type="signal peptide" evidence="1">
    <location>
        <begin position="1"/>
        <end position="18"/>
    </location>
</feature>
<proteinExistence type="predicted"/>
<dbReference type="SMART" id="SM00014">
    <property type="entry name" value="acidPPc"/>
    <property type="match status" value="1"/>
</dbReference>
<dbReference type="Pfam" id="PF01569">
    <property type="entry name" value="PAP2"/>
    <property type="match status" value="1"/>
</dbReference>
<feature type="chain" id="PRO_5011513321" evidence="1">
    <location>
        <begin position="19"/>
        <end position="276"/>
    </location>
</feature>
<sequence>MNKYVTVLFLLVASVSFSQTDTTSSGKNKVWKNLKYDFEVTAKSVGNAFTQPTRWNKNDFITAGGIVAGTSFLYLADNEAQDFFLRQEKDIPDVVQDFGWYFGSPQNFFIASAGIYGFGLITDNPKVRRAGVLIVSSAVASGIMQSVAKTVVGRSRPSNGGHDSFDFFSKESGYHSFPSGHAILTFTMAHAVAKQFDSFWVKAGIYAVGSIAPISRLWVNAHWVSDVGLGMVLSIVVVDGVDNFMNRQSYYNYKKPKKINWSLRAGYQTIGLVGTF</sequence>
<dbReference type="AlphaFoldDB" id="A0A1H4C0C2"/>
<name>A0A1H4C0C2_BIZPA</name>
<dbReference type="STRING" id="283786.SAMN04487990_11733"/>
<reference evidence="3 4" key="1">
    <citation type="submission" date="2016-10" db="EMBL/GenBank/DDBJ databases">
        <authorList>
            <person name="de Groot N.N."/>
        </authorList>
    </citation>
    <scope>NUCLEOTIDE SEQUENCE [LARGE SCALE GENOMIC DNA]</scope>
    <source>
        <strain evidence="3 4">DSM 23842</strain>
    </source>
</reference>
<accession>A0A1H4C0C2</accession>
<dbReference type="Gene3D" id="1.20.144.10">
    <property type="entry name" value="Phosphatidic acid phosphatase type 2/haloperoxidase"/>
    <property type="match status" value="1"/>
</dbReference>
<keyword evidence="4" id="KW-1185">Reference proteome</keyword>
<dbReference type="EMBL" id="FNQK01000017">
    <property type="protein sequence ID" value="SEA53767.1"/>
    <property type="molecule type" value="Genomic_DNA"/>
</dbReference>
<evidence type="ECO:0000259" key="2">
    <source>
        <dbReference type="SMART" id="SM00014"/>
    </source>
</evidence>
<evidence type="ECO:0000256" key="1">
    <source>
        <dbReference type="SAM" id="SignalP"/>
    </source>
</evidence>
<dbReference type="SUPFAM" id="SSF48317">
    <property type="entry name" value="Acid phosphatase/Vanadium-dependent haloperoxidase"/>
    <property type="match status" value="1"/>
</dbReference>
<dbReference type="InterPro" id="IPR036938">
    <property type="entry name" value="PAP2/HPO_sf"/>
</dbReference>